<dbReference type="Pfam" id="PF04116">
    <property type="entry name" value="FA_hydroxylase"/>
    <property type="match status" value="1"/>
</dbReference>
<dbReference type="Proteomes" id="UP000515160">
    <property type="component" value="Chromosome X"/>
</dbReference>
<dbReference type="RefSeq" id="XP_034111641.1">
    <property type="nucleotide sequence ID" value="XM_034255750.2"/>
</dbReference>
<keyword evidence="8" id="KW-1185">Reference proteome</keyword>
<name>A0A6P8X5Y4_DROAB</name>
<evidence type="ECO:0000259" key="7">
    <source>
        <dbReference type="Pfam" id="PF04116"/>
    </source>
</evidence>
<evidence type="ECO:0000256" key="4">
    <source>
        <dbReference type="ARBA" id="ARBA00023136"/>
    </source>
</evidence>
<protein>
    <submittedName>
        <fullName evidence="9">Fatty acid hydroxylase domain-containing protein 2</fullName>
    </submittedName>
</protein>
<dbReference type="InterPro" id="IPR050307">
    <property type="entry name" value="Sterol_Desaturase_Related"/>
</dbReference>
<dbReference type="GO" id="GO:0005506">
    <property type="term" value="F:iron ion binding"/>
    <property type="evidence" value="ECO:0007669"/>
    <property type="project" value="InterPro"/>
</dbReference>
<accession>A0A6P8X5Y4</accession>
<dbReference type="GO" id="GO:0008610">
    <property type="term" value="P:lipid biosynthetic process"/>
    <property type="evidence" value="ECO:0007669"/>
    <property type="project" value="InterPro"/>
</dbReference>
<evidence type="ECO:0000256" key="2">
    <source>
        <dbReference type="ARBA" id="ARBA00022692"/>
    </source>
</evidence>
<keyword evidence="2 6" id="KW-0812">Transmembrane</keyword>
<feature type="compositionally biased region" description="Low complexity" evidence="5">
    <location>
        <begin position="273"/>
        <end position="282"/>
    </location>
</feature>
<sequence>MDANTMWSSLALRWRYTGDVMQARWESLLDVIGDDPLRLWVLGTTSVVFCVYWLYAAIFTLMDITNRPRFLRKYKIQPGQNEPVDLGRLWHAIKVVLFNLTVVNLLTIWVLFELVLVRSSSHLDIRVLPSFGRVVRDFAVLVVLEEIMFYYAHRLLHHKAIYKYIHKKHHEWTAPIAAITLYAHPFEHVVANLMPIGVSLAVLGSHVTVAWGMIAMAVINSMSDHTGYSFPWSAGSVRFHDYHHAKFNYNYGVMGWLDKLHGTYRSPSEQKQQRQQQLAAKLTKSKRKAKK</sequence>
<evidence type="ECO:0000313" key="9">
    <source>
        <dbReference type="RefSeq" id="XP_034111641.1"/>
    </source>
</evidence>
<dbReference type="OrthoDB" id="408954at2759"/>
<keyword evidence="3 6" id="KW-1133">Transmembrane helix</keyword>
<evidence type="ECO:0000256" key="1">
    <source>
        <dbReference type="ARBA" id="ARBA00004370"/>
    </source>
</evidence>
<dbReference type="GO" id="GO:0016020">
    <property type="term" value="C:membrane"/>
    <property type="evidence" value="ECO:0007669"/>
    <property type="project" value="UniProtKB-SubCell"/>
</dbReference>
<proteinExistence type="predicted"/>
<evidence type="ECO:0000256" key="6">
    <source>
        <dbReference type="SAM" id="Phobius"/>
    </source>
</evidence>
<evidence type="ECO:0000256" key="3">
    <source>
        <dbReference type="ARBA" id="ARBA00022989"/>
    </source>
</evidence>
<feature type="transmembrane region" description="Helical" evidence="6">
    <location>
        <begin position="39"/>
        <end position="62"/>
    </location>
</feature>
<dbReference type="AlphaFoldDB" id="A0A6P8X5Y4"/>
<organism evidence="8 9">
    <name type="scientific">Drosophila albomicans</name>
    <name type="common">Fruit fly</name>
    <dbReference type="NCBI Taxonomy" id="7291"/>
    <lineage>
        <taxon>Eukaryota</taxon>
        <taxon>Metazoa</taxon>
        <taxon>Ecdysozoa</taxon>
        <taxon>Arthropoda</taxon>
        <taxon>Hexapoda</taxon>
        <taxon>Insecta</taxon>
        <taxon>Pterygota</taxon>
        <taxon>Neoptera</taxon>
        <taxon>Endopterygota</taxon>
        <taxon>Diptera</taxon>
        <taxon>Brachycera</taxon>
        <taxon>Muscomorpha</taxon>
        <taxon>Ephydroidea</taxon>
        <taxon>Drosophilidae</taxon>
        <taxon>Drosophila</taxon>
    </lineage>
</organism>
<reference evidence="9" key="1">
    <citation type="submission" date="2025-08" db="UniProtKB">
        <authorList>
            <consortium name="RefSeq"/>
        </authorList>
    </citation>
    <scope>IDENTIFICATION</scope>
    <source>
        <strain evidence="9">15112-1751.03</strain>
        <tissue evidence="9">Whole Adult</tissue>
    </source>
</reference>
<keyword evidence="4 6" id="KW-0472">Membrane</keyword>
<dbReference type="PANTHER" id="PTHR11863">
    <property type="entry name" value="STEROL DESATURASE"/>
    <property type="match status" value="1"/>
</dbReference>
<evidence type="ECO:0000256" key="5">
    <source>
        <dbReference type="SAM" id="MobiDB-lite"/>
    </source>
</evidence>
<dbReference type="GeneID" id="117572695"/>
<gene>
    <name evidence="9" type="primary">LOC117572695</name>
</gene>
<feature type="domain" description="Fatty acid hydroxylase" evidence="7">
    <location>
        <begin position="138"/>
        <end position="263"/>
    </location>
</feature>
<comment type="subcellular location">
    <subcellularLocation>
        <location evidence="1">Membrane</location>
    </subcellularLocation>
</comment>
<dbReference type="GO" id="GO:0016491">
    <property type="term" value="F:oxidoreductase activity"/>
    <property type="evidence" value="ECO:0007669"/>
    <property type="project" value="InterPro"/>
</dbReference>
<feature type="transmembrane region" description="Helical" evidence="6">
    <location>
        <begin position="196"/>
        <end position="219"/>
    </location>
</feature>
<feature type="region of interest" description="Disordered" evidence="5">
    <location>
        <begin position="265"/>
        <end position="291"/>
    </location>
</feature>
<evidence type="ECO:0000313" key="8">
    <source>
        <dbReference type="Proteomes" id="UP000515160"/>
    </source>
</evidence>
<dbReference type="InterPro" id="IPR006694">
    <property type="entry name" value="Fatty_acid_hydroxylase"/>
</dbReference>
<feature type="transmembrane region" description="Helical" evidence="6">
    <location>
        <begin position="95"/>
        <end position="114"/>
    </location>
</feature>